<dbReference type="AlphaFoldDB" id="A0A371I6N7"/>
<protein>
    <recommendedName>
        <fullName evidence="1">Retrotransposon gag domain-containing protein</fullName>
    </recommendedName>
</protein>
<sequence length="96" mass="11793">MIRGKLKRLQQNLKVKLVTLEFSAYALVWWYQIMYDVNRMRRPPCETWGDLKRELKERIVTTHYARNLYVKLKRLYQGLNGVEEYFKEMKICMMRA</sequence>
<name>A0A371I6N7_MUCPR</name>
<evidence type="ECO:0000313" key="3">
    <source>
        <dbReference type="Proteomes" id="UP000257109"/>
    </source>
</evidence>
<evidence type="ECO:0000313" key="2">
    <source>
        <dbReference type="EMBL" id="RDY10706.1"/>
    </source>
</evidence>
<dbReference type="InterPro" id="IPR005162">
    <property type="entry name" value="Retrotrans_gag_dom"/>
</dbReference>
<feature type="non-terminal residue" evidence="2">
    <location>
        <position position="1"/>
    </location>
</feature>
<dbReference type="PANTHER" id="PTHR35046:SF9">
    <property type="entry name" value="RNA-DIRECTED DNA POLYMERASE"/>
    <property type="match status" value="1"/>
</dbReference>
<organism evidence="2 3">
    <name type="scientific">Mucuna pruriens</name>
    <name type="common">Velvet bean</name>
    <name type="synonym">Dolichos pruriens</name>
    <dbReference type="NCBI Taxonomy" id="157652"/>
    <lineage>
        <taxon>Eukaryota</taxon>
        <taxon>Viridiplantae</taxon>
        <taxon>Streptophyta</taxon>
        <taxon>Embryophyta</taxon>
        <taxon>Tracheophyta</taxon>
        <taxon>Spermatophyta</taxon>
        <taxon>Magnoliopsida</taxon>
        <taxon>eudicotyledons</taxon>
        <taxon>Gunneridae</taxon>
        <taxon>Pentapetalae</taxon>
        <taxon>rosids</taxon>
        <taxon>fabids</taxon>
        <taxon>Fabales</taxon>
        <taxon>Fabaceae</taxon>
        <taxon>Papilionoideae</taxon>
        <taxon>50 kb inversion clade</taxon>
        <taxon>NPAAA clade</taxon>
        <taxon>indigoferoid/millettioid clade</taxon>
        <taxon>Phaseoleae</taxon>
        <taxon>Mucuna</taxon>
    </lineage>
</organism>
<proteinExistence type="predicted"/>
<evidence type="ECO:0000259" key="1">
    <source>
        <dbReference type="Pfam" id="PF03732"/>
    </source>
</evidence>
<comment type="caution">
    <text evidence="2">The sequence shown here is derived from an EMBL/GenBank/DDBJ whole genome shotgun (WGS) entry which is preliminary data.</text>
</comment>
<dbReference type="OrthoDB" id="1731207at2759"/>
<keyword evidence="3" id="KW-1185">Reference proteome</keyword>
<feature type="domain" description="Retrotransposon gag" evidence="1">
    <location>
        <begin position="16"/>
        <end position="95"/>
    </location>
</feature>
<accession>A0A371I6N7</accession>
<dbReference type="PANTHER" id="PTHR35046">
    <property type="entry name" value="ZINC KNUCKLE (CCHC-TYPE) FAMILY PROTEIN"/>
    <property type="match status" value="1"/>
</dbReference>
<gene>
    <name evidence="2" type="ORF">CR513_04741</name>
</gene>
<dbReference type="Pfam" id="PF03732">
    <property type="entry name" value="Retrotrans_gag"/>
    <property type="match status" value="1"/>
</dbReference>
<reference evidence="2" key="1">
    <citation type="submission" date="2018-05" db="EMBL/GenBank/DDBJ databases">
        <title>Draft genome of Mucuna pruriens seed.</title>
        <authorList>
            <person name="Nnadi N.E."/>
            <person name="Vos R."/>
            <person name="Hasami M.H."/>
            <person name="Devisetty U.K."/>
            <person name="Aguiy J.C."/>
        </authorList>
    </citation>
    <scope>NUCLEOTIDE SEQUENCE [LARGE SCALE GENOMIC DNA]</scope>
    <source>
        <strain evidence="2">JCA_2017</strain>
    </source>
</reference>
<dbReference type="EMBL" id="QJKJ01000795">
    <property type="protein sequence ID" value="RDY10706.1"/>
    <property type="molecule type" value="Genomic_DNA"/>
</dbReference>
<dbReference type="Proteomes" id="UP000257109">
    <property type="component" value="Unassembled WGS sequence"/>
</dbReference>